<evidence type="ECO:0000313" key="1">
    <source>
        <dbReference type="EMBL" id="RNI24831.1"/>
    </source>
</evidence>
<name>A0A3M9MH27_9MICO</name>
<reference evidence="1 2" key="1">
    <citation type="submission" date="2018-11" db="EMBL/GenBank/DDBJ databases">
        <title>Draft genome of Simplicispira Flexivirga sp. BO-16.</title>
        <authorList>
            <person name="Im W.T."/>
        </authorList>
    </citation>
    <scope>NUCLEOTIDE SEQUENCE [LARGE SCALE GENOMIC DNA]</scope>
    <source>
        <strain evidence="1 2">BO-16</strain>
    </source>
</reference>
<sequence>MECAGQAAYSTGDILEGSTMATEDDMRGDFADADVAVSLRTPHLARVTHHRSGVVEWVAVLLQRVSVPAILVSATSGTRY</sequence>
<proteinExistence type="predicted"/>
<gene>
    <name evidence="1" type="ORF">EFY87_03830</name>
</gene>
<dbReference type="AlphaFoldDB" id="A0A3M9MH27"/>
<comment type="caution">
    <text evidence="1">The sequence shown here is derived from an EMBL/GenBank/DDBJ whole genome shotgun (WGS) entry which is preliminary data.</text>
</comment>
<dbReference type="Proteomes" id="UP000271678">
    <property type="component" value="Unassembled WGS sequence"/>
</dbReference>
<organism evidence="1 2">
    <name type="scientific">Flexivirga caeni</name>
    <dbReference type="NCBI Taxonomy" id="2294115"/>
    <lineage>
        <taxon>Bacteria</taxon>
        <taxon>Bacillati</taxon>
        <taxon>Actinomycetota</taxon>
        <taxon>Actinomycetes</taxon>
        <taxon>Micrococcales</taxon>
        <taxon>Dermacoccaceae</taxon>
        <taxon>Flexivirga</taxon>
    </lineage>
</organism>
<accession>A0A3M9MH27</accession>
<dbReference type="EMBL" id="RJJQ01000002">
    <property type="protein sequence ID" value="RNI24831.1"/>
    <property type="molecule type" value="Genomic_DNA"/>
</dbReference>
<evidence type="ECO:0000313" key="2">
    <source>
        <dbReference type="Proteomes" id="UP000271678"/>
    </source>
</evidence>
<keyword evidence="2" id="KW-1185">Reference proteome</keyword>
<protein>
    <submittedName>
        <fullName evidence="1">Uncharacterized protein</fullName>
    </submittedName>
</protein>